<evidence type="ECO:0000313" key="2">
    <source>
        <dbReference type="EMBL" id="GAA3534632.1"/>
    </source>
</evidence>
<evidence type="ECO:0000313" key="3">
    <source>
        <dbReference type="Proteomes" id="UP001500301"/>
    </source>
</evidence>
<protein>
    <recommendedName>
        <fullName evidence="4">DUF732 domain-containing protein</fullName>
    </recommendedName>
</protein>
<evidence type="ECO:0000256" key="1">
    <source>
        <dbReference type="SAM" id="SignalP"/>
    </source>
</evidence>
<gene>
    <name evidence="2" type="ORF">GCM10022263_23330</name>
</gene>
<dbReference type="Proteomes" id="UP001500301">
    <property type="component" value="Unassembled WGS sequence"/>
</dbReference>
<evidence type="ECO:0008006" key="4">
    <source>
        <dbReference type="Google" id="ProtNLM"/>
    </source>
</evidence>
<organism evidence="2 3">
    <name type="scientific">Nocardioides daeguensis</name>
    <dbReference type="NCBI Taxonomy" id="908359"/>
    <lineage>
        <taxon>Bacteria</taxon>
        <taxon>Bacillati</taxon>
        <taxon>Actinomycetota</taxon>
        <taxon>Actinomycetes</taxon>
        <taxon>Propionibacteriales</taxon>
        <taxon>Nocardioidaceae</taxon>
        <taxon>Nocardioides</taxon>
    </lineage>
</organism>
<keyword evidence="3" id="KW-1185">Reference proteome</keyword>
<accession>A0ABP6VFP1</accession>
<name>A0ABP6VFP1_9ACTN</name>
<proteinExistence type="predicted"/>
<dbReference type="EMBL" id="BAABBB010000012">
    <property type="protein sequence ID" value="GAA3534632.1"/>
    <property type="molecule type" value="Genomic_DNA"/>
</dbReference>
<feature type="chain" id="PRO_5047161584" description="DUF732 domain-containing protein" evidence="1">
    <location>
        <begin position="24"/>
        <end position="139"/>
    </location>
</feature>
<feature type="signal peptide" evidence="1">
    <location>
        <begin position="1"/>
        <end position="23"/>
    </location>
</feature>
<comment type="caution">
    <text evidence="2">The sequence shown here is derived from an EMBL/GenBank/DDBJ whole genome shotgun (WGS) entry which is preliminary data.</text>
</comment>
<keyword evidence="1" id="KW-0732">Signal</keyword>
<reference evidence="3" key="1">
    <citation type="journal article" date="2019" name="Int. J. Syst. Evol. Microbiol.">
        <title>The Global Catalogue of Microorganisms (GCM) 10K type strain sequencing project: providing services to taxonomists for standard genome sequencing and annotation.</title>
        <authorList>
            <consortium name="The Broad Institute Genomics Platform"/>
            <consortium name="The Broad Institute Genome Sequencing Center for Infectious Disease"/>
            <person name="Wu L."/>
            <person name="Ma J."/>
        </authorList>
    </citation>
    <scope>NUCLEOTIDE SEQUENCE [LARGE SCALE GENOMIC DNA]</scope>
    <source>
        <strain evidence="3">JCM 17460</strain>
    </source>
</reference>
<sequence>MVLVLATACAALAQMASAPPAHVRDMTLNQARNETRFLVQVKRYFADAPAKARRATDAIYIAEGDHACRWLSREPPVTAEAPNQTSGELYRRYVRTVEPTPTWPFGRRGVRGDVIYNAWDFLCPNLRDSRTWTPPPEAD</sequence>